<sequence>MTLGTDRMQLLQQMEAMLQEQPGLSEADRAAVIREVREALERHEAAPATLDVAALRDAWLSLVDRFGEELDASERDALARRIEQAFEPLQHRAVQDALEYERRRKAEGDAPAAEWLARRNREHRSASAGQVDVRPGA</sequence>
<reference evidence="2" key="2">
    <citation type="submission" date="2020-09" db="EMBL/GenBank/DDBJ databases">
        <authorList>
            <person name="Sun Q."/>
            <person name="Kim S."/>
        </authorList>
    </citation>
    <scope>NUCLEOTIDE SEQUENCE</scope>
    <source>
        <strain evidence="2">KCTC 32020</strain>
    </source>
</reference>
<dbReference type="Proteomes" id="UP000636453">
    <property type="component" value="Unassembled WGS sequence"/>
</dbReference>
<accession>A0A918YWW8</accession>
<dbReference type="AlphaFoldDB" id="A0A918YWW8"/>
<dbReference type="RefSeq" id="WP_146472674.1">
    <property type="nucleotide sequence ID" value="NZ_BNCF01000001.1"/>
</dbReference>
<evidence type="ECO:0000256" key="1">
    <source>
        <dbReference type="SAM" id="MobiDB-lite"/>
    </source>
</evidence>
<name>A0A918YWW8_9GAMM</name>
<proteinExistence type="predicted"/>
<keyword evidence="3" id="KW-1185">Reference proteome</keyword>
<reference evidence="2" key="1">
    <citation type="journal article" date="2014" name="Int. J. Syst. Evol. Microbiol.">
        <title>Complete genome sequence of Corynebacterium casei LMG S-19264T (=DSM 44701T), isolated from a smear-ripened cheese.</title>
        <authorList>
            <consortium name="US DOE Joint Genome Institute (JGI-PGF)"/>
            <person name="Walter F."/>
            <person name="Albersmeier A."/>
            <person name="Kalinowski J."/>
            <person name="Ruckert C."/>
        </authorList>
    </citation>
    <scope>NUCLEOTIDE SEQUENCE</scope>
    <source>
        <strain evidence="2">KCTC 32020</strain>
    </source>
</reference>
<dbReference type="EMBL" id="BNCF01000001">
    <property type="protein sequence ID" value="GHE26500.1"/>
    <property type="molecule type" value="Genomic_DNA"/>
</dbReference>
<evidence type="ECO:0000313" key="2">
    <source>
        <dbReference type="EMBL" id="GHE26500.1"/>
    </source>
</evidence>
<protein>
    <submittedName>
        <fullName evidence="2">Uncharacterized protein</fullName>
    </submittedName>
</protein>
<feature type="region of interest" description="Disordered" evidence="1">
    <location>
        <begin position="104"/>
        <end position="137"/>
    </location>
</feature>
<evidence type="ECO:0000313" key="3">
    <source>
        <dbReference type="Proteomes" id="UP000636453"/>
    </source>
</evidence>
<gene>
    <name evidence="2" type="ORF">GCM10007167_04710</name>
</gene>
<organism evidence="2 3">
    <name type="scientific">Vulcaniibacterium thermophilum</name>
    <dbReference type="NCBI Taxonomy" id="1169913"/>
    <lineage>
        <taxon>Bacteria</taxon>
        <taxon>Pseudomonadati</taxon>
        <taxon>Pseudomonadota</taxon>
        <taxon>Gammaproteobacteria</taxon>
        <taxon>Lysobacterales</taxon>
        <taxon>Lysobacteraceae</taxon>
        <taxon>Vulcaniibacterium</taxon>
    </lineage>
</organism>
<comment type="caution">
    <text evidence="2">The sequence shown here is derived from an EMBL/GenBank/DDBJ whole genome shotgun (WGS) entry which is preliminary data.</text>
</comment>
<feature type="compositionally biased region" description="Basic and acidic residues" evidence="1">
    <location>
        <begin position="116"/>
        <end position="125"/>
    </location>
</feature>